<dbReference type="EMBL" id="JAGTJQ010000009">
    <property type="protein sequence ID" value="KAH7024363.1"/>
    <property type="molecule type" value="Genomic_DNA"/>
</dbReference>
<feature type="compositionally biased region" description="Polar residues" evidence="6">
    <location>
        <begin position="1"/>
        <end position="16"/>
    </location>
</feature>
<dbReference type="RefSeq" id="XP_046007911.1">
    <property type="nucleotide sequence ID" value="XM_046148671.1"/>
</dbReference>
<dbReference type="CDD" id="cd00067">
    <property type="entry name" value="GAL4"/>
    <property type="match status" value="1"/>
</dbReference>
<dbReference type="SMART" id="SM00066">
    <property type="entry name" value="GAL4"/>
    <property type="match status" value="1"/>
</dbReference>
<evidence type="ECO:0000313" key="8">
    <source>
        <dbReference type="EMBL" id="KAH7024363.1"/>
    </source>
</evidence>
<feature type="domain" description="Zn(2)-C6 fungal-type" evidence="7">
    <location>
        <begin position="48"/>
        <end position="81"/>
    </location>
</feature>
<keyword evidence="3" id="KW-0805">Transcription regulation</keyword>
<evidence type="ECO:0000256" key="4">
    <source>
        <dbReference type="ARBA" id="ARBA00023163"/>
    </source>
</evidence>
<evidence type="ECO:0000256" key="2">
    <source>
        <dbReference type="ARBA" id="ARBA00022723"/>
    </source>
</evidence>
<evidence type="ECO:0000313" key="9">
    <source>
        <dbReference type="Proteomes" id="UP000756346"/>
    </source>
</evidence>
<dbReference type="OrthoDB" id="39175at2759"/>
<keyword evidence="9" id="KW-1185">Reference proteome</keyword>
<dbReference type="GO" id="GO:0005634">
    <property type="term" value="C:nucleus"/>
    <property type="evidence" value="ECO:0007669"/>
    <property type="project" value="UniProtKB-SubCell"/>
</dbReference>
<sequence length="604" mass="66196">MSANSSEAFPTSTATLPQHGGPRDGGGGGQGPATVASTSPTEPKARKACINCRKQKMRCTPIHGRNDTCRRCHRAGLPCVFVPRANAATLPDLLGLSERAQVSDEQFKRDVIDRLRVIEDCLGLSGSKSATADSDPSHFDVSRVAAVSDSEDDDSFGDPAFGPLWDALAVLKQCCPVKAVPSSTWRKASIAELWSSFHERMPGLHFMPDKQSFTSPVPVLLASILYCSSTRGPAEVAESGPHYFTVLCNAIAHLSIPGSAIGQVPADLVAAGEWAFQTVLGIVLAGLLTEANVRETGLWISVAYRLLLEHAPALGDDSARQWRRLFSGVQIVDLEHASLHLSCPVIPIESPLPVLRSSHGDQLYRLSRMMHVGLSHFTGRRLPTIWSCFTDNVSTPISDNLTSSLTAVDAAVIRDWARQLDEWLVEFTNGPQGADQNRKLIFRQYVLHRLVVLSIYHPARGCNLWSRNISPVEQHELLLSAQATLKLHLHDDSIWSNWDLVMITWAALIVVQGIEGGVGEADDLHNIRLHLQMLKKMTRPSPGLCDKLIARLESSLQGVQTPQGTTLMQQQQDDQGVGLMNEASLDYSWQIFDQVSLQQFDHMV</sequence>
<dbReference type="GeneID" id="70178217"/>
<dbReference type="Gene3D" id="4.10.240.10">
    <property type="entry name" value="Zn(2)-C6 fungal-type DNA-binding domain"/>
    <property type="match status" value="1"/>
</dbReference>
<reference evidence="8" key="1">
    <citation type="journal article" date="2021" name="Nat. Commun.">
        <title>Genetic determinants of endophytism in the Arabidopsis root mycobiome.</title>
        <authorList>
            <person name="Mesny F."/>
            <person name="Miyauchi S."/>
            <person name="Thiergart T."/>
            <person name="Pickel B."/>
            <person name="Atanasova L."/>
            <person name="Karlsson M."/>
            <person name="Huettel B."/>
            <person name="Barry K.W."/>
            <person name="Haridas S."/>
            <person name="Chen C."/>
            <person name="Bauer D."/>
            <person name="Andreopoulos W."/>
            <person name="Pangilinan J."/>
            <person name="LaButti K."/>
            <person name="Riley R."/>
            <person name="Lipzen A."/>
            <person name="Clum A."/>
            <person name="Drula E."/>
            <person name="Henrissat B."/>
            <person name="Kohler A."/>
            <person name="Grigoriev I.V."/>
            <person name="Martin F.M."/>
            <person name="Hacquard S."/>
        </authorList>
    </citation>
    <scope>NUCLEOTIDE SEQUENCE</scope>
    <source>
        <strain evidence="8">MPI-CAGE-CH-0230</strain>
    </source>
</reference>
<dbReference type="CDD" id="cd12148">
    <property type="entry name" value="fungal_TF_MHR"/>
    <property type="match status" value="1"/>
</dbReference>
<dbReference type="GO" id="GO:0008270">
    <property type="term" value="F:zinc ion binding"/>
    <property type="evidence" value="ECO:0007669"/>
    <property type="project" value="InterPro"/>
</dbReference>
<dbReference type="AlphaFoldDB" id="A0A9P8XWY8"/>
<dbReference type="PANTHER" id="PTHR47338">
    <property type="entry name" value="ZN(II)2CYS6 TRANSCRIPTION FACTOR (EUROFUNG)-RELATED"/>
    <property type="match status" value="1"/>
</dbReference>
<organism evidence="8 9">
    <name type="scientific">Microdochium trichocladiopsis</name>
    <dbReference type="NCBI Taxonomy" id="1682393"/>
    <lineage>
        <taxon>Eukaryota</taxon>
        <taxon>Fungi</taxon>
        <taxon>Dikarya</taxon>
        <taxon>Ascomycota</taxon>
        <taxon>Pezizomycotina</taxon>
        <taxon>Sordariomycetes</taxon>
        <taxon>Xylariomycetidae</taxon>
        <taxon>Xylariales</taxon>
        <taxon>Microdochiaceae</taxon>
        <taxon>Microdochium</taxon>
    </lineage>
</organism>
<dbReference type="PROSITE" id="PS50048">
    <property type="entry name" value="ZN2_CY6_FUNGAL_2"/>
    <property type="match status" value="1"/>
</dbReference>
<evidence type="ECO:0000259" key="7">
    <source>
        <dbReference type="PROSITE" id="PS50048"/>
    </source>
</evidence>
<proteinExistence type="predicted"/>
<protein>
    <recommendedName>
        <fullName evidence="7">Zn(2)-C6 fungal-type domain-containing protein</fullName>
    </recommendedName>
</protein>
<comment type="caution">
    <text evidence="8">The sequence shown here is derived from an EMBL/GenBank/DDBJ whole genome shotgun (WGS) entry which is preliminary data.</text>
</comment>
<keyword evidence="4" id="KW-0804">Transcription</keyword>
<dbReference type="GO" id="GO:0000981">
    <property type="term" value="F:DNA-binding transcription factor activity, RNA polymerase II-specific"/>
    <property type="evidence" value="ECO:0007669"/>
    <property type="project" value="InterPro"/>
</dbReference>
<keyword evidence="5" id="KW-0539">Nucleus</keyword>
<keyword evidence="2" id="KW-0479">Metal-binding</keyword>
<evidence type="ECO:0000256" key="5">
    <source>
        <dbReference type="ARBA" id="ARBA00023242"/>
    </source>
</evidence>
<name>A0A9P8XWY8_9PEZI</name>
<dbReference type="PANTHER" id="PTHR47338:SF5">
    <property type="entry name" value="ZN(II)2CYS6 TRANSCRIPTION FACTOR (EUROFUNG)"/>
    <property type="match status" value="1"/>
</dbReference>
<evidence type="ECO:0000256" key="6">
    <source>
        <dbReference type="SAM" id="MobiDB-lite"/>
    </source>
</evidence>
<comment type="subcellular location">
    <subcellularLocation>
        <location evidence="1">Nucleus</location>
    </subcellularLocation>
</comment>
<gene>
    <name evidence="8" type="ORF">B0I36DRAFT_161848</name>
</gene>
<dbReference type="InterPro" id="IPR050815">
    <property type="entry name" value="TF_fung"/>
</dbReference>
<accession>A0A9P8XWY8</accession>
<dbReference type="SUPFAM" id="SSF57701">
    <property type="entry name" value="Zn2/Cys6 DNA-binding domain"/>
    <property type="match status" value="1"/>
</dbReference>
<dbReference type="PROSITE" id="PS00463">
    <property type="entry name" value="ZN2_CY6_FUNGAL_1"/>
    <property type="match status" value="1"/>
</dbReference>
<dbReference type="InterPro" id="IPR001138">
    <property type="entry name" value="Zn2Cys6_DnaBD"/>
</dbReference>
<dbReference type="Proteomes" id="UP000756346">
    <property type="component" value="Unassembled WGS sequence"/>
</dbReference>
<evidence type="ECO:0000256" key="3">
    <source>
        <dbReference type="ARBA" id="ARBA00023015"/>
    </source>
</evidence>
<feature type="region of interest" description="Disordered" evidence="6">
    <location>
        <begin position="1"/>
        <end position="44"/>
    </location>
</feature>
<dbReference type="InterPro" id="IPR036864">
    <property type="entry name" value="Zn2-C6_fun-type_DNA-bd_sf"/>
</dbReference>
<dbReference type="Pfam" id="PF00172">
    <property type="entry name" value="Zn_clus"/>
    <property type="match status" value="1"/>
</dbReference>
<evidence type="ECO:0000256" key="1">
    <source>
        <dbReference type="ARBA" id="ARBA00004123"/>
    </source>
</evidence>